<dbReference type="EMBL" id="JBHSQV010000010">
    <property type="protein sequence ID" value="MFC5985255.1"/>
    <property type="molecule type" value="Genomic_DNA"/>
</dbReference>
<dbReference type="InterPro" id="IPR012854">
    <property type="entry name" value="Cu_amine_oxidase-like_N"/>
</dbReference>
<evidence type="ECO:0000256" key="1">
    <source>
        <dbReference type="SAM" id="SignalP"/>
    </source>
</evidence>
<name>A0ABW1IJP9_9BACL</name>
<evidence type="ECO:0000313" key="3">
    <source>
        <dbReference type="EMBL" id="MFC5985255.1"/>
    </source>
</evidence>
<dbReference type="Gene3D" id="3.40.50.1110">
    <property type="entry name" value="SGNH hydrolase"/>
    <property type="match status" value="1"/>
</dbReference>
<dbReference type="SUPFAM" id="SSF52266">
    <property type="entry name" value="SGNH hydrolase"/>
    <property type="match status" value="1"/>
</dbReference>
<evidence type="ECO:0000313" key="4">
    <source>
        <dbReference type="Proteomes" id="UP001596250"/>
    </source>
</evidence>
<keyword evidence="1" id="KW-0732">Signal</keyword>
<dbReference type="SUPFAM" id="SSF55383">
    <property type="entry name" value="Copper amine oxidase, domain N"/>
    <property type="match status" value="2"/>
</dbReference>
<reference evidence="4" key="1">
    <citation type="journal article" date="2019" name="Int. J. Syst. Evol. Microbiol.">
        <title>The Global Catalogue of Microorganisms (GCM) 10K type strain sequencing project: providing services to taxonomists for standard genome sequencing and annotation.</title>
        <authorList>
            <consortium name="The Broad Institute Genomics Platform"/>
            <consortium name="The Broad Institute Genome Sequencing Center for Infectious Disease"/>
            <person name="Wu L."/>
            <person name="Ma J."/>
        </authorList>
    </citation>
    <scope>NUCLEOTIDE SEQUENCE [LARGE SCALE GENOMIC DNA]</scope>
    <source>
        <strain evidence="4">CCM 8749</strain>
    </source>
</reference>
<evidence type="ECO:0000259" key="2">
    <source>
        <dbReference type="Pfam" id="PF07833"/>
    </source>
</evidence>
<dbReference type="InterPro" id="IPR036582">
    <property type="entry name" value="Mao_N_sf"/>
</dbReference>
<dbReference type="InterPro" id="IPR036514">
    <property type="entry name" value="SGNH_hydro_sf"/>
</dbReference>
<dbReference type="RefSeq" id="WP_379891999.1">
    <property type="nucleotide sequence ID" value="NZ_CBCSCT010000003.1"/>
</dbReference>
<proteinExistence type="predicted"/>
<keyword evidence="4" id="KW-1185">Reference proteome</keyword>
<feature type="domain" description="Copper amine oxidase-like N-terminal" evidence="2">
    <location>
        <begin position="35"/>
        <end position="143"/>
    </location>
</feature>
<protein>
    <submittedName>
        <fullName evidence="3">Stalk domain-containing protein</fullName>
    </submittedName>
</protein>
<dbReference type="Gene3D" id="3.30.457.10">
    <property type="entry name" value="Copper amine oxidase-like, N-terminal domain"/>
    <property type="match status" value="1"/>
</dbReference>
<feature type="chain" id="PRO_5047304383" evidence="1">
    <location>
        <begin position="27"/>
        <end position="434"/>
    </location>
</feature>
<organism evidence="3 4">
    <name type="scientific">Marinicrinis lubricantis</name>
    <dbReference type="NCBI Taxonomy" id="2086470"/>
    <lineage>
        <taxon>Bacteria</taxon>
        <taxon>Bacillati</taxon>
        <taxon>Bacillota</taxon>
        <taxon>Bacilli</taxon>
        <taxon>Bacillales</taxon>
        <taxon>Paenibacillaceae</taxon>
    </lineage>
</organism>
<comment type="caution">
    <text evidence="3">The sequence shown here is derived from an EMBL/GenBank/DDBJ whole genome shotgun (WGS) entry which is preliminary data.</text>
</comment>
<sequence>MKRMTLAALSVTLLPLAGWGGTVVNAQEAALKVILDGKTLQFDVPPVAIQGTTLVPMRKIFEGLGATITSWDNATQTVTAVKHQTEIMYTIGETEALKNGREVTFSATPGRIVQGQTFVPLRFISESLGANVQYDAQTKTITILSGQSTKNWAATPELVSQYRLTLPHAAMMEKVPAWVSYLKQHQDANSIVFFGDSTTWGSYMGRLETASSIIQQTTGIQTFNFGVPGFTTTHMVPFMKYVMQDVNEPQVAIQLQYFWGDSKEYTGLKELLTASIPDYSTGLAALGMDMNQDDEYLKPSFADYTARDPEALARRIDELKPLFIPKSAMDPELEARLIELKNWIAARPDQLFYIYVPPYMLTEIEKNTCLSAPQLANYTKQMEALFKDMDNVRFRDFNQMDIEWKTTDFIDWIHRSAQGEKRFAELLQNWLTEG</sequence>
<feature type="signal peptide" evidence="1">
    <location>
        <begin position="1"/>
        <end position="26"/>
    </location>
</feature>
<accession>A0ABW1IJP9</accession>
<gene>
    <name evidence="3" type="ORF">ACFPXP_02050</name>
</gene>
<dbReference type="Proteomes" id="UP001596250">
    <property type="component" value="Unassembled WGS sequence"/>
</dbReference>
<dbReference type="Pfam" id="PF07833">
    <property type="entry name" value="Cu_amine_oxidN1"/>
    <property type="match status" value="1"/>
</dbReference>